<dbReference type="GO" id="GO:0005829">
    <property type="term" value="C:cytosol"/>
    <property type="evidence" value="ECO:0007669"/>
    <property type="project" value="TreeGrafter"/>
</dbReference>
<name>A0A6C0LHP6_9ZZZZ</name>
<comment type="catalytic activity">
    <reaction evidence="9">
        <text>L-aspartate + L-glutamine + ATP + H2O = L-asparagine + L-glutamate + AMP + diphosphate + H(+)</text>
        <dbReference type="Rhea" id="RHEA:12228"/>
        <dbReference type="ChEBI" id="CHEBI:15377"/>
        <dbReference type="ChEBI" id="CHEBI:15378"/>
        <dbReference type="ChEBI" id="CHEBI:29985"/>
        <dbReference type="ChEBI" id="CHEBI:29991"/>
        <dbReference type="ChEBI" id="CHEBI:30616"/>
        <dbReference type="ChEBI" id="CHEBI:33019"/>
        <dbReference type="ChEBI" id="CHEBI:58048"/>
        <dbReference type="ChEBI" id="CHEBI:58359"/>
        <dbReference type="ChEBI" id="CHEBI:456215"/>
        <dbReference type="EC" id="6.3.5.4"/>
    </reaction>
</comment>
<dbReference type="Gene3D" id="3.40.50.620">
    <property type="entry name" value="HUPs"/>
    <property type="match status" value="1"/>
</dbReference>
<feature type="domain" description="Glutamine amidotransferase type-2" evidence="10">
    <location>
        <begin position="2"/>
        <end position="188"/>
    </location>
</feature>
<dbReference type="InterPro" id="IPR029055">
    <property type="entry name" value="Ntn_hydrolases_N"/>
</dbReference>
<dbReference type="PANTHER" id="PTHR11772">
    <property type="entry name" value="ASPARAGINE SYNTHETASE"/>
    <property type="match status" value="1"/>
</dbReference>
<evidence type="ECO:0000256" key="9">
    <source>
        <dbReference type="ARBA" id="ARBA00048741"/>
    </source>
</evidence>
<dbReference type="NCBIfam" id="TIGR01536">
    <property type="entry name" value="asn_synth_AEB"/>
    <property type="match status" value="1"/>
</dbReference>
<dbReference type="GO" id="GO:0006529">
    <property type="term" value="P:asparagine biosynthetic process"/>
    <property type="evidence" value="ECO:0007669"/>
    <property type="project" value="UniProtKB-KW"/>
</dbReference>
<dbReference type="SUPFAM" id="SSF56235">
    <property type="entry name" value="N-terminal nucleophile aminohydrolases (Ntn hydrolases)"/>
    <property type="match status" value="1"/>
</dbReference>
<dbReference type="PANTHER" id="PTHR11772:SF23">
    <property type="entry name" value="ASPARAGINE SYNTHETASE [GLUTAMINE-HYDROLYZING]"/>
    <property type="match status" value="1"/>
</dbReference>
<dbReference type="CDD" id="cd01991">
    <property type="entry name" value="Asn_synthase_B_C"/>
    <property type="match status" value="1"/>
</dbReference>
<dbReference type="InterPro" id="IPR017932">
    <property type="entry name" value="GATase_2_dom"/>
</dbReference>
<evidence type="ECO:0000259" key="10">
    <source>
        <dbReference type="PROSITE" id="PS51278"/>
    </source>
</evidence>
<accession>A0A6C0LHP6</accession>
<dbReference type="EMBL" id="MN740503">
    <property type="protein sequence ID" value="QHU30017.1"/>
    <property type="molecule type" value="Genomic_DNA"/>
</dbReference>
<evidence type="ECO:0000256" key="5">
    <source>
        <dbReference type="ARBA" id="ARBA00022741"/>
    </source>
</evidence>
<organism evidence="11">
    <name type="scientific">viral metagenome</name>
    <dbReference type="NCBI Taxonomy" id="1070528"/>
    <lineage>
        <taxon>unclassified sequences</taxon>
        <taxon>metagenomes</taxon>
        <taxon>organismal metagenomes</taxon>
    </lineage>
</organism>
<keyword evidence="3" id="KW-0436">Ligase</keyword>
<evidence type="ECO:0000256" key="8">
    <source>
        <dbReference type="ARBA" id="ARBA00030234"/>
    </source>
</evidence>
<protein>
    <recommendedName>
        <fullName evidence="2">asparagine synthase (glutamine-hydrolyzing)</fullName>
        <ecNumber evidence="2">6.3.5.4</ecNumber>
    </recommendedName>
    <alternativeName>
        <fullName evidence="8">Glutamine-dependent asparagine synthetase</fullName>
    </alternativeName>
</protein>
<keyword evidence="5" id="KW-0547">Nucleotide-binding</keyword>
<comment type="pathway">
    <text evidence="1">Amino-acid biosynthesis; L-asparagine biosynthesis; L-asparagine from L-aspartate (L-Gln route): step 1/1.</text>
</comment>
<dbReference type="InterPro" id="IPR001962">
    <property type="entry name" value="Asn_synthase"/>
</dbReference>
<dbReference type="Gene3D" id="3.60.20.10">
    <property type="entry name" value="Glutamine Phosphoribosylpyrophosphate, subunit 1, domain 1"/>
    <property type="match status" value="1"/>
</dbReference>
<dbReference type="GO" id="GO:0005524">
    <property type="term" value="F:ATP binding"/>
    <property type="evidence" value="ECO:0007669"/>
    <property type="project" value="UniProtKB-KW"/>
</dbReference>
<dbReference type="EC" id="6.3.5.4" evidence="2"/>
<dbReference type="PIRSF" id="PIRSF001589">
    <property type="entry name" value="Asn_synthetase_glu-h"/>
    <property type="match status" value="1"/>
</dbReference>
<dbReference type="Pfam" id="PF00733">
    <property type="entry name" value="Asn_synthase"/>
    <property type="match status" value="2"/>
</dbReference>
<dbReference type="AlphaFoldDB" id="A0A6C0LHP6"/>
<evidence type="ECO:0000256" key="1">
    <source>
        <dbReference type="ARBA" id="ARBA00005187"/>
    </source>
</evidence>
<dbReference type="GO" id="GO:0004066">
    <property type="term" value="F:asparagine synthase (glutamine-hydrolyzing) activity"/>
    <property type="evidence" value="ECO:0007669"/>
    <property type="project" value="UniProtKB-EC"/>
</dbReference>
<keyword evidence="6" id="KW-0067">ATP-binding</keyword>
<keyword evidence="7" id="KW-0061">Asparagine biosynthesis</keyword>
<dbReference type="InterPro" id="IPR050795">
    <property type="entry name" value="Asn_Synthetase"/>
</dbReference>
<dbReference type="Pfam" id="PF13537">
    <property type="entry name" value="GATase_7"/>
    <property type="match status" value="1"/>
</dbReference>
<dbReference type="SUPFAM" id="SSF52402">
    <property type="entry name" value="Adenine nucleotide alpha hydrolases-like"/>
    <property type="match status" value="1"/>
</dbReference>
<evidence type="ECO:0000256" key="2">
    <source>
        <dbReference type="ARBA" id="ARBA00012737"/>
    </source>
</evidence>
<dbReference type="InterPro" id="IPR014729">
    <property type="entry name" value="Rossmann-like_a/b/a_fold"/>
</dbReference>
<dbReference type="PROSITE" id="PS51278">
    <property type="entry name" value="GATASE_TYPE_2"/>
    <property type="match status" value="1"/>
</dbReference>
<keyword evidence="4" id="KW-0028">Amino-acid biosynthesis</keyword>
<evidence type="ECO:0000256" key="3">
    <source>
        <dbReference type="ARBA" id="ARBA00022598"/>
    </source>
</evidence>
<evidence type="ECO:0000256" key="7">
    <source>
        <dbReference type="ARBA" id="ARBA00022888"/>
    </source>
</evidence>
<evidence type="ECO:0000313" key="11">
    <source>
        <dbReference type="EMBL" id="QHU30017.1"/>
    </source>
</evidence>
<evidence type="ECO:0000256" key="6">
    <source>
        <dbReference type="ARBA" id="ARBA00022840"/>
    </source>
</evidence>
<reference evidence="11" key="1">
    <citation type="journal article" date="2020" name="Nature">
        <title>Giant virus diversity and host interactions through global metagenomics.</title>
        <authorList>
            <person name="Schulz F."/>
            <person name="Roux S."/>
            <person name="Paez-Espino D."/>
            <person name="Jungbluth S."/>
            <person name="Walsh D.A."/>
            <person name="Denef V.J."/>
            <person name="McMahon K.D."/>
            <person name="Konstantinidis K.T."/>
            <person name="Eloe-Fadrosh E.A."/>
            <person name="Kyrpides N.C."/>
            <person name="Woyke T."/>
        </authorList>
    </citation>
    <scope>NUCLEOTIDE SEQUENCE</scope>
    <source>
        <strain evidence="11">GVMAG-M-3300027833-11</strain>
    </source>
</reference>
<proteinExistence type="predicted"/>
<dbReference type="InterPro" id="IPR006426">
    <property type="entry name" value="Asn_synth_AEB"/>
</dbReference>
<sequence length="578" mass="65712">MCGILCLLNESCYKDTKSVNNAIEEGRARGPEQTRIHRDADRIFVFHRLAINGLDSESMQPIRINNITLICNGEIFNYKTLYNALGETGTSHSDCEIIIHLYLKFGIERTLELLDGEFAFILHDSQDTDDIIYYARDPFGVRPLYKCFHPESGVIGIASELKVLNHIADGKMDIKQVHPGTYSKLIKSKSIINSSWAYNVKNTRYFRLPNIDPFKINDKITPNTFFQDIVNTLSDAVKKRVETAERDVACLLSGGLDSSLIAALACKHYGKLNTYSIGMKGSEDLRNARIVADHIGSNHREIILSQDEFFNSIPEVVRAIESFDTTTVRASVGNYLVAKHIRNHSDDKVVLNGDGSDEVAGGYIYMLQSPSDLDFDNETRRLLADIHMFDVLRSDRSVSSNGLEGRTPFLDKAFVTTYLQIPAYIRNPRSDYNKKYSGWDDMANQTLSDTNDHDVYNTICSRPEKLLLRSAFHSLMPDLLPRSVLWRGKEAFSDGVSGSGKSWYEIINSSLNELAIPFKNTENMDKHMNPDTKEKLYYRSLFCNNFKLCDYTIPYFWMPKFVEATDSSARTLKHYTSR</sequence>
<evidence type="ECO:0000256" key="4">
    <source>
        <dbReference type="ARBA" id="ARBA00022605"/>
    </source>
</evidence>